<sequence>MGNSLLVMASNGATFDRQIVWDVLAQDASTIAIDRSGEFGSITWTTNVRGWSEFGHLDKSEDCIGFDTLFEENIELAAKIQKAHGGLQLEVFDQAMSFYVKFEGELTVAEWVKQIHQQWEELEKGVPEEDSKRDLSEEE</sequence>
<dbReference type="RefSeq" id="WP_145263119.1">
    <property type="nucleotide sequence ID" value="NZ_CP036279.1"/>
</dbReference>
<dbReference type="EMBL" id="CP036279">
    <property type="protein sequence ID" value="QDU64722.1"/>
    <property type="molecule type" value="Genomic_DNA"/>
</dbReference>
<gene>
    <name evidence="1" type="ORF">Pan216_56130</name>
</gene>
<proteinExistence type="predicted"/>
<dbReference type="KEGG" id="knv:Pan216_56130"/>
<organism evidence="1 2">
    <name type="scientific">Kolteria novifilia</name>
    <dbReference type="NCBI Taxonomy" id="2527975"/>
    <lineage>
        <taxon>Bacteria</taxon>
        <taxon>Pseudomonadati</taxon>
        <taxon>Planctomycetota</taxon>
        <taxon>Planctomycetia</taxon>
        <taxon>Kolteriales</taxon>
        <taxon>Kolteriaceae</taxon>
        <taxon>Kolteria</taxon>
    </lineage>
</organism>
<accession>A0A518BCK9</accession>
<protein>
    <submittedName>
        <fullName evidence="1">Uncharacterized protein</fullName>
    </submittedName>
</protein>
<evidence type="ECO:0000313" key="1">
    <source>
        <dbReference type="EMBL" id="QDU64722.1"/>
    </source>
</evidence>
<dbReference type="AlphaFoldDB" id="A0A518BCK9"/>
<name>A0A518BCK9_9BACT</name>
<evidence type="ECO:0000313" key="2">
    <source>
        <dbReference type="Proteomes" id="UP000317093"/>
    </source>
</evidence>
<dbReference type="Proteomes" id="UP000317093">
    <property type="component" value="Chromosome"/>
</dbReference>
<keyword evidence="2" id="KW-1185">Reference proteome</keyword>
<reference evidence="1 2" key="1">
    <citation type="submission" date="2019-02" db="EMBL/GenBank/DDBJ databases">
        <title>Deep-cultivation of Planctomycetes and their phenomic and genomic characterization uncovers novel biology.</title>
        <authorList>
            <person name="Wiegand S."/>
            <person name="Jogler M."/>
            <person name="Boedeker C."/>
            <person name="Pinto D."/>
            <person name="Vollmers J."/>
            <person name="Rivas-Marin E."/>
            <person name="Kohn T."/>
            <person name="Peeters S.H."/>
            <person name="Heuer A."/>
            <person name="Rast P."/>
            <person name="Oberbeckmann S."/>
            <person name="Bunk B."/>
            <person name="Jeske O."/>
            <person name="Meyerdierks A."/>
            <person name="Storesund J.E."/>
            <person name="Kallscheuer N."/>
            <person name="Luecker S."/>
            <person name="Lage O.M."/>
            <person name="Pohl T."/>
            <person name="Merkel B.J."/>
            <person name="Hornburger P."/>
            <person name="Mueller R.-W."/>
            <person name="Bruemmer F."/>
            <person name="Labrenz M."/>
            <person name="Spormann A.M."/>
            <person name="Op den Camp H."/>
            <person name="Overmann J."/>
            <person name="Amann R."/>
            <person name="Jetten M.S.M."/>
            <person name="Mascher T."/>
            <person name="Medema M.H."/>
            <person name="Devos D.P."/>
            <person name="Kaster A.-K."/>
            <person name="Ovreas L."/>
            <person name="Rohde M."/>
            <person name="Galperin M.Y."/>
            <person name="Jogler C."/>
        </authorList>
    </citation>
    <scope>NUCLEOTIDE SEQUENCE [LARGE SCALE GENOMIC DNA]</scope>
    <source>
        <strain evidence="1 2">Pan216</strain>
    </source>
</reference>